<sequence>MWAAGSTPSSGAGWDALPPTWDWGHQPCCLNCQAGDSDQWGSKGGLGRGRASLGIRIPWAAKKARDAHPLSVYQGQCSWWCPQDPSTLSLWPACSCAGTEQLGLETPLESCPVSLGCLELAVFLVCAAP</sequence>
<keyword evidence="2" id="KW-1185">Reference proteome</keyword>
<comment type="caution">
    <text evidence="1">The sequence shown here is derived from an EMBL/GenBank/DDBJ whole genome shotgun (WGS) entry which is preliminary data.</text>
</comment>
<organism evidence="1 2">
    <name type="scientific">Pipistrellus kuhlii</name>
    <name type="common">Kuhl's pipistrelle</name>
    <dbReference type="NCBI Taxonomy" id="59472"/>
    <lineage>
        <taxon>Eukaryota</taxon>
        <taxon>Metazoa</taxon>
        <taxon>Chordata</taxon>
        <taxon>Craniata</taxon>
        <taxon>Vertebrata</taxon>
        <taxon>Euteleostomi</taxon>
        <taxon>Mammalia</taxon>
        <taxon>Eutheria</taxon>
        <taxon>Laurasiatheria</taxon>
        <taxon>Chiroptera</taxon>
        <taxon>Yangochiroptera</taxon>
        <taxon>Vespertilionidae</taxon>
        <taxon>Pipistrellus</taxon>
    </lineage>
</organism>
<accession>A0A7J7VN18</accession>
<dbReference type="EMBL" id="JACAGB010000014">
    <property type="protein sequence ID" value="KAF6326453.1"/>
    <property type="molecule type" value="Genomic_DNA"/>
</dbReference>
<proteinExistence type="predicted"/>
<evidence type="ECO:0000313" key="1">
    <source>
        <dbReference type="EMBL" id="KAF6326453.1"/>
    </source>
</evidence>
<reference evidence="1 2" key="1">
    <citation type="journal article" date="2020" name="Nature">
        <title>Six reference-quality genomes reveal evolution of bat adaptations.</title>
        <authorList>
            <person name="Jebb D."/>
            <person name="Huang Z."/>
            <person name="Pippel M."/>
            <person name="Hughes G.M."/>
            <person name="Lavrichenko K."/>
            <person name="Devanna P."/>
            <person name="Winkler S."/>
            <person name="Jermiin L.S."/>
            <person name="Skirmuntt E.C."/>
            <person name="Katzourakis A."/>
            <person name="Burkitt-Gray L."/>
            <person name="Ray D.A."/>
            <person name="Sullivan K.A.M."/>
            <person name="Roscito J.G."/>
            <person name="Kirilenko B.M."/>
            <person name="Davalos L.M."/>
            <person name="Corthals A.P."/>
            <person name="Power M.L."/>
            <person name="Jones G."/>
            <person name="Ransome R.D."/>
            <person name="Dechmann D.K.N."/>
            <person name="Locatelli A.G."/>
            <person name="Puechmaille S.J."/>
            <person name="Fedrigo O."/>
            <person name="Jarvis E.D."/>
            <person name="Hiller M."/>
            <person name="Vernes S.C."/>
            <person name="Myers E.W."/>
            <person name="Teeling E.C."/>
        </authorList>
    </citation>
    <scope>NUCLEOTIDE SEQUENCE [LARGE SCALE GENOMIC DNA]</scope>
    <source>
        <strain evidence="1">MPipKuh1</strain>
        <tissue evidence="1">Flight muscle</tissue>
    </source>
</reference>
<gene>
    <name evidence="1" type="ORF">mPipKuh1_008447</name>
</gene>
<dbReference type="Proteomes" id="UP000558488">
    <property type="component" value="Unassembled WGS sequence"/>
</dbReference>
<name>A0A7J7VN18_PIPKU</name>
<protein>
    <submittedName>
        <fullName evidence="1">Uncharacterized protein</fullName>
    </submittedName>
</protein>
<dbReference type="AlphaFoldDB" id="A0A7J7VN18"/>
<evidence type="ECO:0000313" key="2">
    <source>
        <dbReference type="Proteomes" id="UP000558488"/>
    </source>
</evidence>